<dbReference type="SUPFAM" id="SSF55545">
    <property type="entry name" value="beta-N-acetylhexosaminidase-like domain"/>
    <property type="match status" value="1"/>
</dbReference>
<dbReference type="InterPro" id="IPR015883">
    <property type="entry name" value="Glyco_hydro_20_cat"/>
</dbReference>
<dbReference type="InterPro" id="IPR029018">
    <property type="entry name" value="Hex-like_dom2"/>
</dbReference>
<dbReference type="InterPro" id="IPR017853">
    <property type="entry name" value="GH"/>
</dbReference>
<dbReference type="PRINTS" id="PR00738">
    <property type="entry name" value="GLHYDRLASE20"/>
</dbReference>
<evidence type="ECO:0000259" key="3">
    <source>
        <dbReference type="Pfam" id="PF00728"/>
    </source>
</evidence>
<name>A0ABW0I0R5_9BACL</name>
<protein>
    <submittedName>
        <fullName evidence="4">Family 20 glycosylhydrolase</fullName>
    </submittedName>
</protein>
<sequence>MMNMLNRYEKLENDGAYLTIDTSITSGSSLLNHIVRESLSERADVNGYTNVRFVQHMDDELIDILRTNFGDVSVDDTDGFAIVTDENVTVYAASFRGLLYGAYTIRQQAEDGFLRKGIVYNTPLCSFRALKVYLPAENDMVFFRSFVDMACYYRYNTIVIEVGGAMEYKRHPEINEAWVEYCKEMREYSGKSTAIQTGYNWDKNSIHSENGGGRWLSQETVKQLVAYCKDRGLDVIPEVPSLSHSDYLLTAHPELAERAYDPYPDALCPSNPATYELLFDVLDEVVETFEPKVVHVGHDELYSVALCERCKTRDAADLFAEDLTKIHDHLAAKGIKTMMWADKLLNGISKNGGVYGGAARVTTNKEGKFKQFIPPTYPAIDRISKDIQVMHWHWIVRREHDLDLLSRGLYAVFGNLEGPAIPDWSERIARGFRGTGISNWSALQEEYVQRNGIFFNLVYCCRMMWKEGYEEQAFDTLAGETFEELFRYKNRTTLSDPHIEITHATTFNRKFEWFFDGVFVDPNRDQLGEHRLTFEDGTTLIVPANYGVNISSLNLSWERSMHEEFDMYEFDRSLLEASYTARPSREGNNTWYTIVVANPYPDKKLTGFAFTPKPGLDADVVAVKSVQLKP</sequence>
<dbReference type="RefSeq" id="WP_378137948.1">
    <property type="nucleotide sequence ID" value="NZ_JBHSMI010000052.1"/>
</dbReference>
<keyword evidence="2" id="KW-0378">Hydrolase</keyword>
<dbReference type="Proteomes" id="UP001596113">
    <property type="component" value="Unassembled WGS sequence"/>
</dbReference>
<reference evidence="5" key="1">
    <citation type="journal article" date="2019" name="Int. J. Syst. Evol. Microbiol.">
        <title>The Global Catalogue of Microorganisms (GCM) 10K type strain sequencing project: providing services to taxonomists for standard genome sequencing and annotation.</title>
        <authorList>
            <consortium name="The Broad Institute Genomics Platform"/>
            <consortium name="The Broad Institute Genome Sequencing Center for Infectious Disease"/>
            <person name="Wu L."/>
            <person name="Ma J."/>
        </authorList>
    </citation>
    <scope>NUCLEOTIDE SEQUENCE [LARGE SCALE GENOMIC DNA]</scope>
    <source>
        <strain evidence="5">CGMCC 1.18575</strain>
    </source>
</reference>
<dbReference type="InterPro" id="IPR038901">
    <property type="entry name" value="HEXDC-like"/>
</dbReference>
<dbReference type="EMBL" id="JBHSMI010000052">
    <property type="protein sequence ID" value="MFC5406082.1"/>
    <property type="molecule type" value="Genomic_DNA"/>
</dbReference>
<dbReference type="PANTHER" id="PTHR21040:SF8">
    <property type="entry name" value="BCDNA.GH04120"/>
    <property type="match status" value="1"/>
</dbReference>
<accession>A0ABW0I0R5</accession>
<comment type="caution">
    <text evidence="4">The sequence shown here is derived from an EMBL/GenBank/DDBJ whole genome shotgun (WGS) entry which is preliminary data.</text>
</comment>
<evidence type="ECO:0000313" key="5">
    <source>
        <dbReference type="Proteomes" id="UP001596113"/>
    </source>
</evidence>
<feature type="domain" description="Glycoside hydrolase family 20 catalytic" evidence="3">
    <location>
        <begin position="166"/>
        <end position="348"/>
    </location>
</feature>
<comment type="similarity">
    <text evidence="1">Belongs to the glycosyl hydrolase 20 family.</text>
</comment>
<gene>
    <name evidence="4" type="ORF">ACFPOF_25355</name>
</gene>
<keyword evidence="5" id="KW-1185">Reference proteome</keyword>
<evidence type="ECO:0000313" key="4">
    <source>
        <dbReference type="EMBL" id="MFC5406082.1"/>
    </source>
</evidence>
<dbReference type="InterPro" id="IPR025705">
    <property type="entry name" value="Beta_hexosaminidase_sua/sub"/>
</dbReference>
<evidence type="ECO:0000256" key="1">
    <source>
        <dbReference type="ARBA" id="ARBA00006285"/>
    </source>
</evidence>
<organism evidence="4 5">
    <name type="scientific">Cohnella soli</name>
    <dbReference type="NCBI Taxonomy" id="425005"/>
    <lineage>
        <taxon>Bacteria</taxon>
        <taxon>Bacillati</taxon>
        <taxon>Bacillota</taxon>
        <taxon>Bacilli</taxon>
        <taxon>Bacillales</taxon>
        <taxon>Paenibacillaceae</taxon>
        <taxon>Cohnella</taxon>
    </lineage>
</organism>
<evidence type="ECO:0000256" key="2">
    <source>
        <dbReference type="ARBA" id="ARBA00022801"/>
    </source>
</evidence>
<dbReference type="SUPFAM" id="SSF51445">
    <property type="entry name" value="(Trans)glycosidases"/>
    <property type="match status" value="1"/>
</dbReference>
<proteinExistence type="inferred from homology"/>
<dbReference type="PANTHER" id="PTHR21040">
    <property type="entry name" value="BCDNA.GH04120"/>
    <property type="match status" value="1"/>
</dbReference>
<dbReference type="Gene3D" id="3.20.20.80">
    <property type="entry name" value="Glycosidases"/>
    <property type="match status" value="1"/>
</dbReference>
<dbReference type="Pfam" id="PF00728">
    <property type="entry name" value="Glyco_hydro_20"/>
    <property type="match status" value="1"/>
</dbReference>